<protein>
    <submittedName>
        <fullName evidence="1">Uncharacterized protein</fullName>
    </submittedName>
</protein>
<evidence type="ECO:0000313" key="2">
    <source>
        <dbReference type="Proteomes" id="UP001057402"/>
    </source>
</evidence>
<proteinExistence type="predicted"/>
<reference evidence="2" key="1">
    <citation type="journal article" date="2023" name="Front. Plant Sci.">
        <title>Chromosomal-level genome assembly of Melastoma candidum provides insights into trichome evolution.</title>
        <authorList>
            <person name="Zhong Y."/>
            <person name="Wu W."/>
            <person name="Sun C."/>
            <person name="Zou P."/>
            <person name="Liu Y."/>
            <person name="Dai S."/>
            <person name="Zhou R."/>
        </authorList>
    </citation>
    <scope>NUCLEOTIDE SEQUENCE [LARGE SCALE GENOMIC DNA]</scope>
</reference>
<evidence type="ECO:0000313" key="1">
    <source>
        <dbReference type="EMBL" id="KAI4365490.1"/>
    </source>
</evidence>
<sequence>MALAMAMARTTTPSVDRCVKKGQIVRGDKEKYLNSINYLSVGHPVFYKGLGYIYDDRGEVSPSILSSQVSVLFAISWMLIPTAPAWLPTEMLIKVLPLLLELQLKSCCDLVLITVLTLN</sequence>
<comment type="caution">
    <text evidence="1">The sequence shown here is derived from an EMBL/GenBank/DDBJ whole genome shotgun (WGS) entry which is preliminary data.</text>
</comment>
<gene>
    <name evidence="1" type="ORF">MLD38_021470</name>
</gene>
<dbReference type="EMBL" id="CM042885">
    <property type="protein sequence ID" value="KAI4365490.1"/>
    <property type="molecule type" value="Genomic_DNA"/>
</dbReference>
<accession>A0ACB9QGF0</accession>
<dbReference type="Proteomes" id="UP001057402">
    <property type="component" value="Chromosome 6"/>
</dbReference>
<keyword evidence="2" id="KW-1185">Reference proteome</keyword>
<organism evidence="1 2">
    <name type="scientific">Melastoma candidum</name>
    <dbReference type="NCBI Taxonomy" id="119954"/>
    <lineage>
        <taxon>Eukaryota</taxon>
        <taxon>Viridiplantae</taxon>
        <taxon>Streptophyta</taxon>
        <taxon>Embryophyta</taxon>
        <taxon>Tracheophyta</taxon>
        <taxon>Spermatophyta</taxon>
        <taxon>Magnoliopsida</taxon>
        <taxon>eudicotyledons</taxon>
        <taxon>Gunneridae</taxon>
        <taxon>Pentapetalae</taxon>
        <taxon>rosids</taxon>
        <taxon>malvids</taxon>
        <taxon>Myrtales</taxon>
        <taxon>Melastomataceae</taxon>
        <taxon>Melastomatoideae</taxon>
        <taxon>Melastomateae</taxon>
        <taxon>Melastoma</taxon>
    </lineage>
</organism>
<name>A0ACB9QGF0_9MYRT</name>